<keyword evidence="2" id="KW-1185">Reference proteome</keyword>
<dbReference type="AlphaFoldDB" id="A0A1E7EW92"/>
<sequence length="65" mass="7265">MIPILKEYLVNLEKIMIHNREVSISETRTTSSSFIPLKSTSIRLSDHTAFSGMGGSGIFVTMEDF</sequence>
<dbReference type="KEGG" id="fcy:FRACYDRAFT_220331"/>
<proteinExistence type="predicted"/>
<evidence type="ECO:0000313" key="2">
    <source>
        <dbReference type="Proteomes" id="UP000095751"/>
    </source>
</evidence>
<accession>A0A1E7EW92</accession>
<organism evidence="1 2">
    <name type="scientific">Fragilariopsis cylindrus CCMP1102</name>
    <dbReference type="NCBI Taxonomy" id="635003"/>
    <lineage>
        <taxon>Eukaryota</taxon>
        <taxon>Sar</taxon>
        <taxon>Stramenopiles</taxon>
        <taxon>Ochrophyta</taxon>
        <taxon>Bacillariophyta</taxon>
        <taxon>Bacillariophyceae</taxon>
        <taxon>Bacillariophycidae</taxon>
        <taxon>Bacillariales</taxon>
        <taxon>Bacillariaceae</taxon>
        <taxon>Fragilariopsis</taxon>
    </lineage>
</organism>
<evidence type="ECO:0000313" key="1">
    <source>
        <dbReference type="EMBL" id="OEU10084.1"/>
    </source>
</evidence>
<dbReference type="Proteomes" id="UP000095751">
    <property type="component" value="Unassembled WGS sequence"/>
</dbReference>
<name>A0A1E7EW92_9STRA</name>
<dbReference type="EMBL" id="KV784373">
    <property type="protein sequence ID" value="OEU10084.1"/>
    <property type="molecule type" value="Genomic_DNA"/>
</dbReference>
<dbReference type="InParanoid" id="A0A1E7EW92"/>
<protein>
    <submittedName>
        <fullName evidence="1">Uncharacterized protein</fullName>
    </submittedName>
</protein>
<gene>
    <name evidence="1" type="ORF">FRACYDRAFT_220331</name>
</gene>
<reference evidence="1 2" key="1">
    <citation type="submission" date="2016-09" db="EMBL/GenBank/DDBJ databases">
        <title>Extensive genetic diversity and differential bi-allelic expression allows diatom success in the polar Southern Ocean.</title>
        <authorList>
            <consortium name="DOE Joint Genome Institute"/>
            <person name="Mock T."/>
            <person name="Otillar R.P."/>
            <person name="Strauss J."/>
            <person name="Dupont C."/>
            <person name="Frickenhaus S."/>
            <person name="Maumus F."/>
            <person name="Mcmullan M."/>
            <person name="Sanges R."/>
            <person name="Schmutz J."/>
            <person name="Toseland A."/>
            <person name="Valas R."/>
            <person name="Veluchamy A."/>
            <person name="Ward B.J."/>
            <person name="Allen A."/>
            <person name="Barry K."/>
            <person name="Falciatore A."/>
            <person name="Ferrante M."/>
            <person name="Fortunato A.E."/>
            <person name="Gloeckner G."/>
            <person name="Gruber A."/>
            <person name="Hipkin R."/>
            <person name="Janech M."/>
            <person name="Kroth P."/>
            <person name="Leese F."/>
            <person name="Lindquist E."/>
            <person name="Lyon B.R."/>
            <person name="Martin J."/>
            <person name="Mayer C."/>
            <person name="Parker M."/>
            <person name="Quesneville H."/>
            <person name="Raymond J."/>
            <person name="Uhlig C."/>
            <person name="Valentin K.U."/>
            <person name="Worden A.Z."/>
            <person name="Armbrust E.V."/>
            <person name="Bowler C."/>
            <person name="Green B."/>
            <person name="Moulton V."/>
            <person name="Van Oosterhout C."/>
            <person name="Grigoriev I."/>
        </authorList>
    </citation>
    <scope>NUCLEOTIDE SEQUENCE [LARGE SCALE GENOMIC DNA]</scope>
    <source>
        <strain evidence="1 2">CCMP1102</strain>
    </source>
</reference>